<protein>
    <submittedName>
        <fullName evidence="3">T9SS type A sorting domain-containing protein</fullName>
    </submittedName>
</protein>
<dbReference type="Gene3D" id="2.60.40.4070">
    <property type="match status" value="1"/>
</dbReference>
<evidence type="ECO:0000259" key="2">
    <source>
        <dbReference type="Pfam" id="PF13860"/>
    </source>
</evidence>
<dbReference type="InterPro" id="IPR026444">
    <property type="entry name" value="Secre_tail"/>
</dbReference>
<comment type="caution">
    <text evidence="3">The sequence shown here is derived from an EMBL/GenBank/DDBJ whole genome shotgun (WGS) entry which is preliminary data.</text>
</comment>
<evidence type="ECO:0000256" key="1">
    <source>
        <dbReference type="SAM" id="SignalP"/>
    </source>
</evidence>
<evidence type="ECO:0000313" key="3">
    <source>
        <dbReference type="EMBL" id="MDF1612319.1"/>
    </source>
</evidence>
<feature type="chain" id="PRO_5042225782" evidence="1">
    <location>
        <begin position="19"/>
        <end position="759"/>
    </location>
</feature>
<gene>
    <name evidence="3" type="ORF">P0M35_09165</name>
</gene>
<keyword evidence="4" id="KW-1185">Reference proteome</keyword>
<dbReference type="NCBIfam" id="TIGR04183">
    <property type="entry name" value="Por_Secre_tail"/>
    <property type="match status" value="1"/>
</dbReference>
<dbReference type="EMBL" id="JARGDL010000012">
    <property type="protein sequence ID" value="MDF1612319.1"/>
    <property type="molecule type" value="Genomic_DNA"/>
</dbReference>
<dbReference type="InterPro" id="IPR025965">
    <property type="entry name" value="FlgD/Vpr_Ig-like"/>
</dbReference>
<sequence>MKKLFLINILLLATINYAQFKVNSVQLSDEKIVEQSYPIDAREALEKFNKANNITEKDYQPISKSLRKITAWNFNVGSTKNWYASDFTTQQFYVVNSTCRAVGTTCYIFVEDSLWANGKVNQDAVNSVLNAFDKSTPANPNKGIYQTDVETFGNPPDVDSDPRIIILILNIRDGYTGTGGYVAGYFHGYHETSSTYSNKAEIYYLDANPLNLNSSGGLNVGMSTTAHEFQHMIHYNYHPGGQETFFNEAWSLIAEVVNGYKLYGQGGYNSNPNRYIFTWSSDNTDVLKDYSRAARFSLYLYEQFGVDILKKFVQSKLTSVNALDFDVLPSLGTDRRFADIVVDWWIANYLNDKTINPRWGYNYPTVGRVNPTTISTPNYNGSDFVYKLASQYVTFNSGKNLSIIFNSTATNAIKIKAIKIGNTQKEVVDVPVNQDVSFNDFGTTYNTITFMIYHADRNEFNTGPFNVTYQASGNSVATVQEIKYDETEPTGYLQLTQGDSVAVVFDPVPGMKLDSVKVALRGVSSINGRILETYGIGSQLGGKLLANITATPTLSAPPAVVNPGTEYPYQTPYPNWVKVDLRSYNLTADKSFVVEFPIGAAYPASNRVMCTYYASDASYHSFSYQSANSRWVYYSVSGKDGYIFLFLIRAYVSSIGSDIEGPIEILPSAYSLEQNYPNPFNPETIISYSLPKQTRVQIKIYDITGKEIRTLIDEERSAGKYNILWDSRNNLGERVSSGIYIYKIIANNFVQSKKMVLAK</sequence>
<name>A0AAE3P0Z1_9BACT</name>
<reference evidence="3" key="1">
    <citation type="submission" date="2023-03" db="EMBL/GenBank/DDBJ databases">
        <title>Stygiobacter electus gen. nov., sp. nov., facultatively anaerobic thermotolerant bacterium of the class Ignavibacteria from a well of Yessentuki mineral water deposit.</title>
        <authorList>
            <person name="Podosokorskaya O.A."/>
            <person name="Elcheninov A.G."/>
            <person name="Petrova N.F."/>
            <person name="Zavarzina D.G."/>
            <person name="Kublanov I.V."/>
            <person name="Merkel A.Y."/>
        </authorList>
    </citation>
    <scope>NUCLEOTIDE SEQUENCE</scope>
    <source>
        <strain evidence="3">09-Me</strain>
    </source>
</reference>
<dbReference type="InterPro" id="IPR019501">
    <property type="entry name" value="Peptidase_M30_hyicolysin"/>
</dbReference>
<accession>A0AAE3P0Z1</accession>
<organism evidence="3 4">
    <name type="scientific">Stygiobacter electus</name>
    <dbReference type="NCBI Taxonomy" id="3032292"/>
    <lineage>
        <taxon>Bacteria</taxon>
        <taxon>Pseudomonadati</taxon>
        <taxon>Ignavibacteriota</taxon>
        <taxon>Ignavibacteria</taxon>
        <taxon>Ignavibacteriales</taxon>
        <taxon>Melioribacteraceae</taxon>
        <taxon>Stygiobacter</taxon>
    </lineage>
</organism>
<dbReference type="Proteomes" id="UP001221302">
    <property type="component" value="Unassembled WGS sequence"/>
</dbReference>
<dbReference type="RefSeq" id="WP_321536090.1">
    <property type="nucleotide sequence ID" value="NZ_JARGDL010000012.1"/>
</dbReference>
<keyword evidence="1" id="KW-0732">Signal</keyword>
<proteinExistence type="predicted"/>
<feature type="domain" description="FlgD/Vpr Ig-like" evidence="2">
    <location>
        <begin position="694"/>
        <end position="746"/>
    </location>
</feature>
<evidence type="ECO:0000313" key="4">
    <source>
        <dbReference type="Proteomes" id="UP001221302"/>
    </source>
</evidence>
<dbReference type="Pfam" id="PF10460">
    <property type="entry name" value="Peptidase_M30"/>
    <property type="match status" value="1"/>
</dbReference>
<dbReference type="Pfam" id="PF13860">
    <property type="entry name" value="FlgD_ig"/>
    <property type="match status" value="1"/>
</dbReference>
<feature type="signal peptide" evidence="1">
    <location>
        <begin position="1"/>
        <end position="18"/>
    </location>
</feature>
<dbReference type="AlphaFoldDB" id="A0AAE3P0Z1"/>